<keyword evidence="8" id="KW-1185">Reference proteome</keyword>
<dbReference type="AlphaFoldDB" id="A0A814Q9Q5"/>
<name>A0A814Q9Q5_9BILA</name>
<reference evidence="7" key="1">
    <citation type="submission" date="2021-02" db="EMBL/GenBank/DDBJ databases">
        <authorList>
            <person name="Nowell W R."/>
        </authorList>
    </citation>
    <scope>NUCLEOTIDE SEQUENCE</scope>
    <source>
        <strain evidence="7">Ploen Becks lab</strain>
    </source>
</reference>
<organism evidence="7 8">
    <name type="scientific">Brachionus calyciflorus</name>
    <dbReference type="NCBI Taxonomy" id="104777"/>
    <lineage>
        <taxon>Eukaryota</taxon>
        <taxon>Metazoa</taxon>
        <taxon>Spiralia</taxon>
        <taxon>Gnathifera</taxon>
        <taxon>Rotifera</taxon>
        <taxon>Eurotatoria</taxon>
        <taxon>Monogononta</taxon>
        <taxon>Pseudotrocha</taxon>
        <taxon>Ploima</taxon>
        <taxon>Brachionidae</taxon>
        <taxon>Brachionus</taxon>
    </lineage>
</organism>
<comment type="caution">
    <text evidence="7">The sequence shown here is derived from an EMBL/GenBank/DDBJ whole genome shotgun (WGS) entry which is preliminary data.</text>
</comment>
<dbReference type="InterPro" id="IPR008564">
    <property type="entry name" value="TVP23-like"/>
</dbReference>
<evidence type="ECO:0000256" key="4">
    <source>
        <dbReference type="ARBA" id="ARBA00022989"/>
    </source>
</evidence>
<evidence type="ECO:0000313" key="7">
    <source>
        <dbReference type="EMBL" id="CAF1117330.1"/>
    </source>
</evidence>
<evidence type="ECO:0000256" key="5">
    <source>
        <dbReference type="ARBA" id="ARBA00023136"/>
    </source>
</evidence>
<dbReference type="GO" id="GO:0016192">
    <property type="term" value="P:vesicle-mediated transport"/>
    <property type="evidence" value="ECO:0007669"/>
    <property type="project" value="TreeGrafter"/>
</dbReference>
<accession>A0A814Q9Q5</accession>
<evidence type="ECO:0000256" key="1">
    <source>
        <dbReference type="ARBA" id="ARBA00004141"/>
    </source>
</evidence>
<feature type="transmembrane region" description="Helical" evidence="6">
    <location>
        <begin position="53"/>
        <end position="75"/>
    </location>
</feature>
<keyword evidence="3 6" id="KW-0812">Transmembrane</keyword>
<dbReference type="Proteomes" id="UP000663879">
    <property type="component" value="Unassembled WGS sequence"/>
</dbReference>
<comment type="subcellular location">
    <subcellularLocation>
        <location evidence="1 6">Membrane</location>
        <topology evidence="1 6">Multi-pass membrane protein</topology>
    </subcellularLocation>
</comment>
<dbReference type="EMBL" id="CAJNOC010008572">
    <property type="protein sequence ID" value="CAF1117330.1"/>
    <property type="molecule type" value="Genomic_DNA"/>
</dbReference>
<keyword evidence="4 6" id="KW-1133">Transmembrane helix</keyword>
<protein>
    <recommendedName>
        <fullName evidence="6">Golgi apparatus membrane protein TVP23 homolog</fullName>
    </recommendedName>
</protein>
<feature type="transmembrane region" description="Helical" evidence="6">
    <location>
        <begin position="81"/>
        <end position="100"/>
    </location>
</feature>
<sequence>MDFWTVKNITGRLLVGLRWWNHIDESGQSKWIFENRKTNQNNMSVLESTTEATIFWLALFIADIVWVTFLFISILTFSFKWMTIIIVGLILNISNTYGFLKCKYGSEQNIQSMATNFFGRQMIRSVIEKISSSNQQNQSNQS</sequence>
<keyword evidence="5 6" id="KW-0472">Membrane</keyword>
<dbReference type="GO" id="GO:0009306">
    <property type="term" value="P:protein secretion"/>
    <property type="evidence" value="ECO:0007669"/>
    <property type="project" value="TreeGrafter"/>
</dbReference>
<dbReference type="PANTHER" id="PTHR13019:SF25">
    <property type="entry name" value="GOLGI APPARATUS MEMBRANE PROTEIN TVP23 HOMOLOG"/>
    <property type="match status" value="1"/>
</dbReference>
<dbReference type="GO" id="GO:0000139">
    <property type="term" value="C:Golgi membrane"/>
    <property type="evidence" value="ECO:0007669"/>
    <property type="project" value="TreeGrafter"/>
</dbReference>
<dbReference type="PANTHER" id="PTHR13019">
    <property type="entry name" value="GOLGI APPARATUS MEMBRANE PROTEIN TVP23"/>
    <property type="match status" value="1"/>
</dbReference>
<proteinExistence type="inferred from homology"/>
<evidence type="ECO:0000256" key="2">
    <source>
        <dbReference type="ARBA" id="ARBA00005467"/>
    </source>
</evidence>
<gene>
    <name evidence="7" type="ORF">OXX778_LOCUS21892</name>
</gene>
<evidence type="ECO:0000313" key="8">
    <source>
        <dbReference type="Proteomes" id="UP000663879"/>
    </source>
</evidence>
<comment type="similarity">
    <text evidence="2 6">Belongs to the TVP23 family.</text>
</comment>
<dbReference type="Pfam" id="PF05832">
    <property type="entry name" value="DUF846"/>
    <property type="match status" value="1"/>
</dbReference>
<evidence type="ECO:0000256" key="6">
    <source>
        <dbReference type="RuleBase" id="RU361206"/>
    </source>
</evidence>
<dbReference type="OrthoDB" id="2151161at2759"/>
<evidence type="ECO:0000256" key="3">
    <source>
        <dbReference type="ARBA" id="ARBA00022692"/>
    </source>
</evidence>